<gene>
    <name evidence="1" type="ORF">ATANTOWER_004052</name>
</gene>
<sequence length="99" mass="11549">MDHVKSLTSYMFMARRTLDKIFLFYQTDMFHTSVGGPLLPVICRTRTTVPCPQGAQHGEELIRLFFQKSDTALPDKFILRKKQEDLKKCRCFACLLVYL</sequence>
<dbReference type="EMBL" id="JAHUTI010011273">
    <property type="protein sequence ID" value="MED6236070.1"/>
    <property type="molecule type" value="Genomic_DNA"/>
</dbReference>
<name>A0ABU7AF71_9TELE</name>
<reference evidence="1 2" key="1">
    <citation type="submission" date="2021-07" db="EMBL/GenBank/DDBJ databases">
        <authorList>
            <person name="Palmer J.M."/>
        </authorList>
    </citation>
    <scope>NUCLEOTIDE SEQUENCE [LARGE SCALE GENOMIC DNA]</scope>
    <source>
        <strain evidence="1 2">AT_MEX2019</strain>
        <tissue evidence="1">Muscle</tissue>
    </source>
</reference>
<evidence type="ECO:0000313" key="1">
    <source>
        <dbReference type="EMBL" id="MED6236070.1"/>
    </source>
</evidence>
<accession>A0ABU7AF71</accession>
<organism evidence="1 2">
    <name type="scientific">Ataeniobius toweri</name>
    <dbReference type="NCBI Taxonomy" id="208326"/>
    <lineage>
        <taxon>Eukaryota</taxon>
        <taxon>Metazoa</taxon>
        <taxon>Chordata</taxon>
        <taxon>Craniata</taxon>
        <taxon>Vertebrata</taxon>
        <taxon>Euteleostomi</taxon>
        <taxon>Actinopterygii</taxon>
        <taxon>Neopterygii</taxon>
        <taxon>Teleostei</taxon>
        <taxon>Neoteleostei</taxon>
        <taxon>Acanthomorphata</taxon>
        <taxon>Ovalentaria</taxon>
        <taxon>Atherinomorphae</taxon>
        <taxon>Cyprinodontiformes</taxon>
        <taxon>Goodeidae</taxon>
        <taxon>Ataeniobius</taxon>
    </lineage>
</organism>
<proteinExistence type="predicted"/>
<dbReference type="Proteomes" id="UP001345963">
    <property type="component" value="Unassembled WGS sequence"/>
</dbReference>
<protein>
    <submittedName>
        <fullName evidence="1">Uncharacterized protein</fullName>
    </submittedName>
</protein>
<comment type="caution">
    <text evidence="1">The sequence shown here is derived from an EMBL/GenBank/DDBJ whole genome shotgun (WGS) entry which is preliminary data.</text>
</comment>
<keyword evidence="2" id="KW-1185">Reference proteome</keyword>
<evidence type="ECO:0000313" key="2">
    <source>
        <dbReference type="Proteomes" id="UP001345963"/>
    </source>
</evidence>